<comment type="caution">
    <text evidence="2">The sequence shown here is derived from an EMBL/GenBank/DDBJ whole genome shotgun (WGS) entry which is preliminary data.</text>
</comment>
<reference evidence="2 3" key="1">
    <citation type="submission" date="2023-07" db="EMBL/GenBank/DDBJ databases">
        <title>Sequencing the genomes of 1000 actinobacteria strains.</title>
        <authorList>
            <person name="Klenk H.-P."/>
        </authorList>
    </citation>
    <scope>NUCLEOTIDE SEQUENCE [LARGE SCALE GENOMIC DNA]</scope>
    <source>
        <strain evidence="2 3">DSM 44709</strain>
    </source>
</reference>
<dbReference type="AlphaFoldDB" id="A0AAE3VUJ8"/>
<protein>
    <recommendedName>
        <fullName evidence="4">Stearoyl-CoA 9-desaturase</fullName>
    </recommendedName>
</protein>
<accession>A0AAE3VUJ8</accession>
<keyword evidence="1" id="KW-0812">Transmembrane</keyword>
<name>A0AAE3VUJ8_9ACTN</name>
<evidence type="ECO:0000256" key="1">
    <source>
        <dbReference type="SAM" id="Phobius"/>
    </source>
</evidence>
<evidence type="ECO:0000313" key="2">
    <source>
        <dbReference type="EMBL" id="MDQ0363920.1"/>
    </source>
</evidence>
<evidence type="ECO:0008006" key="4">
    <source>
        <dbReference type="Google" id="ProtNLM"/>
    </source>
</evidence>
<feature type="transmembrane region" description="Helical" evidence="1">
    <location>
        <begin position="89"/>
        <end position="107"/>
    </location>
</feature>
<sequence length="415" mass="46266">MTITEIPAPPATVAERPAATYRTHDSADNSVRDSMRQLPGVLQLPLTFLTGRPYSGQRSLHLTPTVHLLTAGASIAAGLALTAGALGGGGWWLLLLLPGWAGTLHGARNLRMMIFHQCAHRNMWARRGPDALAGRIVAGLLVVQHFERYSAEHVADHHALHHMTLRDPTVQAFLVSLQLRPGMTRPQMWRRLLGKIFSPVFHARFLWARIRSYAHSAAPAERLLTGGFYAGLAVLATLLGGWPLLLLGWLLPMTLFFQVSNALRLCVKHTFPSPDVTQRRGKEYFASLTNAIFIGEPAPSPRLRGPAAARAWLRWWARMLLVHFPARYLVLTGDTVCHDFHHRRPMSRQWADYIFAREEDVRSGHRGWPPYREIWGLVPAISLVLESLSQADPAEFDPALLAGASDRELFAAFDD</sequence>
<dbReference type="EMBL" id="JAUSUZ010000001">
    <property type="protein sequence ID" value="MDQ0363920.1"/>
    <property type="molecule type" value="Genomic_DNA"/>
</dbReference>
<keyword evidence="1" id="KW-0472">Membrane</keyword>
<proteinExistence type="predicted"/>
<dbReference type="RefSeq" id="WP_307234918.1">
    <property type="nucleotide sequence ID" value="NZ_JAUSUZ010000001.1"/>
</dbReference>
<dbReference type="Proteomes" id="UP001240236">
    <property type="component" value="Unassembled WGS sequence"/>
</dbReference>
<feature type="transmembrane region" description="Helical" evidence="1">
    <location>
        <begin position="228"/>
        <end position="251"/>
    </location>
</feature>
<organism evidence="2 3">
    <name type="scientific">Catenuloplanes indicus</name>
    <dbReference type="NCBI Taxonomy" id="137267"/>
    <lineage>
        <taxon>Bacteria</taxon>
        <taxon>Bacillati</taxon>
        <taxon>Actinomycetota</taxon>
        <taxon>Actinomycetes</taxon>
        <taxon>Micromonosporales</taxon>
        <taxon>Micromonosporaceae</taxon>
        <taxon>Catenuloplanes</taxon>
    </lineage>
</organism>
<evidence type="ECO:0000313" key="3">
    <source>
        <dbReference type="Proteomes" id="UP001240236"/>
    </source>
</evidence>
<keyword evidence="1" id="KW-1133">Transmembrane helix</keyword>
<gene>
    <name evidence="2" type="ORF">J2S42_000589</name>
</gene>
<keyword evidence="3" id="KW-1185">Reference proteome</keyword>